<evidence type="ECO:0000313" key="3">
    <source>
        <dbReference type="Proteomes" id="UP001600888"/>
    </source>
</evidence>
<feature type="region of interest" description="Disordered" evidence="1">
    <location>
        <begin position="363"/>
        <end position="394"/>
    </location>
</feature>
<feature type="compositionally biased region" description="Polar residues" evidence="1">
    <location>
        <begin position="184"/>
        <end position="194"/>
    </location>
</feature>
<dbReference type="EMBL" id="JBAWTH010000036">
    <property type="protein sequence ID" value="KAL2284416.1"/>
    <property type="molecule type" value="Genomic_DNA"/>
</dbReference>
<accession>A0ABR4EPQ4</accession>
<evidence type="ECO:0000313" key="2">
    <source>
        <dbReference type="EMBL" id="KAL2284416.1"/>
    </source>
</evidence>
<evidence type="ECO:0000256" key="1">
    <source>
        <dbReference type="SAM" id="MobiDB-lite"/>
    </source>
</evidence>
<dbReference type="Proteomes" id="UP001600888">
    <property type="component" value="Unassembled WGS sequence"/>
</dbReference>
<gene>
    <name evidence="2" type="ORF">FJTKL_08828</name>
</gene>
<reference evidence="2 3" key="1">
    <citation type="submission" date="2024-03" db="EMBL/GenBank/DDBJ databases">
        <title>A high-quality draft genome sequence of Diaporthe vaccinii, a causative agent of upright dieback and viscid rot disease in cranberry plants.</title>
        <authorList>
            <person name="Sarrasin M."/>
            <person name="Lang B.F."/>
            <person name="Burger G."/>
        </authorList>
    </citation>
    <scope>NUCLEOTIDE SEQUENCE [LARGE SCALE GENOMIC DNA]</scope>
    <source>
        <strain evidence="2 3">IS7</strain>
    </source>
</reference>
<name>A0ABR4EPQ4_9PEZI</name>
<comment type="caution">
    <text evidence="2">The sequence shown here is derived from an EMBL/GenBank/DDBJ whole genome shotgun (WGS) entry which is preliminary data.</text>
</comment>
<protein>
    <submittedName>
        <fullName evidence="2">Uncharacterized protein</fullName>
    </submittedName>
</protein>
<feature type="region of interest" description="Disordered" evidence="1">
    <location>
        <begin position="162"/>
        <end position="196"/>
    </location>
</feature>
<organism evidence="2 3">
    <name type="scientific">Diaporthe vaccinii</name>
    <dbReference type="NCBI Taxonomy" id="105482"/>
    <lineage>
        <taxon>Eukaryota</taxon>
        <taxon>Fungi</taxon>
        <taxon>Dikarya</taxon>
        <taxon>Ascomycota</taxon>
        <taxon>Pezizomycotina</taxon>
        <taxon>Sordariomycetes</taxon>
        <taxon>Sordariomycetidae</taxon>
        <taxon>Diaporthales</taxon>
        <taxon>Diaporthaceae</taxon>
        <taxon>Diaporthe</taxon>
        <taxon>Diaporthe eres species complex</taxon>
    </lineage>
</organism>
<keyword evidence="3" id="KW-1185">Reference proteome</keyword>
<proteinExistence type="predicted"/>
<sequence>MFEDMDSVDPGLAGGDTEIVGTREAVGSVDCSWSSFSDCTPLASRNAASFFSTSAINADKSAILLFTASSFAFISSIRSLMVFSFFVARRISSYIIFSRSPQTRSRCFHVRKSGDESHDKEGVRVCLRLFFGRGTGDSGGNGGGDARFEYWGGANSSSRAVEEGFAAGSRPSDGATVENKQAGGHNSSSASTTRPPLPRYSDCRFVCLGSGRRPPRPMASHRARSCDSSYPPSGSDTLTAFCRAKKHSAWSSSLSASVIGRNRGSCSAMRVMWVTRKWRYVGEPRRRERVLILSGEMSRKKGSREALTTTRSVCKDGGSVSRKQPGMPCGLRLCGMGVDAVAAMANRVCTPIRYAEYVSTKQINSGQGRRGKGPLCGRHATTQDQPTRPGFGVL</sequence>